<dbReference type="SUPFAM" id="SSF143422">
    <property type="entry name" value="Transposase IS200-like"/>
    <property type="match status" value="1"/>
</dbReference>
<dbReference type="GO" id="GO:0090575">
    <property type="term" value="C:RNA polymerase II transcription regulator complex"/>
    <property type="evidence" value="ECO:0007669"/>
    <property type="project" value="TreeGrafter"/>
</dbReference>
<name>A0A6D2HWX6_9BRAS</name>
<keyword evidence="4" id="KW-0539">Nucleus</keyword>
<dbReference type="GO" id="GO:0000977">
    <property type="term" value="F:RNA polymerase II transcription regulatory region sequence-specific DNA binding"/>
    <property type="evidence" value="ECO:0007669"/>
    <property type="project" value="TreeGrafter"/>
</dbReference>
<evidence type="ECO:0000313" key="9">
    <source>
        <dbReference type="Proteomes" id="UP000467841"/>
    </source>
</evidence>
<sequence>MERDQKKEIGEGSSLSSKEQRNLREKERRMHMKDLFFMLSSHVSPTQRLPVPRLIDHAKSYMIQLKEKIKCLKEKKSALLGEVGNNAEGSYPLPKLNYHSRDSTIQMNVVMDLNMKRVMLHELLSVFQDEGAQVMTANIHILNDRITYTIIAQVCMSDHIHALLAYFGSALIRQG</sequence>
<dbReference type="EMBL" id="CACVBM020000555">
    <property type="protein sequence ID" value="CAA7020743.1"/>
    <property type="molecule type" value="Genomic_DNA"/>
</dbReference>
<evidence type="ECO:0000256" key="1">
    <source>
        <dbReference type="ARBA" id="ARBA00004123"/>
    </source>
</evidence>
<evidence type="ECO:0000313" key="8">
    <source>
        <dbReference type="EMBL" id="CAA7020743.1"/>
    </source>
</evidence>
<keyword evidence="5" id="KW-0175">Coiled coil</keyword>
<dbReference type="Gene3D" id="4.10.280.10">
    <property type="entry name" value="Helix-loop-helix DNA-binding domain"/>
    <property type="match status" value="1"/>
</dbReference>
<proteinExistence type="predicted"/>
<evidence type="ECO:0000256" key="2">
    <source>
        <dbReference type="ARBA" id="ARBA00023015"/>
    </source>
</evidence>
<keyword evidence="3" id="KW-0804">Transcription</keyword>
<evidence type="ECO:0000256" key="5">
    <source>
        <dbReference type="SAM" id="Coils"/>
    </source>
</evidence>
<dbReference type="GO" id="GO:0046983">
    <property type="term" value="F:protein dimerization activity"/>
    <property type="evidence" value="ECO:0007669"/>
    <property type="project" value="InterPro"/>
</dbReference>
<dbReference type="InterPro" id="IPR015660">
    <property type="entry name" value="MASH1/Ascl1a-like"/>
</dbReference>
<comment type="caution">
    <text evidence="8">The sequence shown here is derived from an EMBL/GenBank/DDBJ whole genome shotgun (WGS) entry which is preliminary data.</text>
</comment>
<feature type="compositionally biased region" description="Basic and acidic residues" evidence="6">
    <location>
        <begin position="1"/>
        <end position="10"/>
    </location>
</feature>
<keyword evidence="2" id="KW-0805">Transcription regulation</keyword>
<dbReference type="PANTHER" id="PTHR13935">
    <property type="entry name" value="ACHAETE-SCUTE TRANSCRIPTION FACTOR-RELATED"/>
    <property type="match status" value="1"/>
</dbReference>
<accession>A0A6D2HWX6</accession>
<evidence type="ECO:0000256" key="3">
    <source>
        <dbReference type="ARBA" id="ARBA00023163"/>
    </source>
</evidence>
<dbReference type="PANTHER" id="PTHR13935:SF46">
    <property type="entry name" value="TRANSCRIPTION FACTOR BHLH167-RELATED"/>
    <property type="match status" value="1"/>
</dbReference>
<dbReference type="OrthoDB" id="1870484at2759"/>
<dbReference type="InterPro" id="IPR036515">
    <property type="entry name" value="Transposase_17_sf"/>
</dbReference>
<dbReference type="GO" id="GO:0000981">
    <property type="term" value="F:DNA-binding transcription factor activity, RNA polymerase II-specific"/>
    <property type="evidence" value="ECO:0007669"/>
    <property type="project" value="TreeGrafter"/>
</dbReference>
<dbReference type="Proteomes" id="UP000467841">
    <property type="component" value="Unassembled WGS sequence"/>
</dbReference>
<organism evidence="8 9">
    <name type="scientific">Microthlaspi erraticum</name>
    <dbReference type="NCBI Taxonomy" id="1685480"/>
    <lineage>
        <taxon>Eukaryota</taxon>
        <taxon>Viridiplantae</taxon>
        <taxon>Streptophyta</taxon>
        <taxon>Embryophyta</taxon>
        <taxon>Tracheophyta</taxon>
        <taxon>Spermatophyta</taxon>
        <taxon>Magnoliopsida</taxon>
        <taxon>eudicotyledons</taxon>
        <taxon>Gunneridae</taxon>
        <taxon>Pentapetalae</taxon>
        <taxon>rosids</taxon>
        <taxon>malvids</taxon>
        <taxon>Brassicales</taxon>
        <taxon>Brassicaceae</taxon>
        <taxon>Coluteocarpeae</taxon>
        <taxon>Microthlaspi</taxon>
    </lineage>
</organism>
<protein>
    <recommendedName>
        <fullName evidence="7">BHLH domain-containing protein</fullName>
    </recommendedName>
</protein>
<comment type="subcellular location">
    <subcellularLocation>
        <location evidence="1">Nucleus</location>
    </subcellularLocation>
</comment>
<dbReference type="PROSITE" id="PS50888">
    <property type="entry name" value="BHLH"/>
    <property type="match status" value="1"/>
</dbReference>
<evidence type="ECO:0000256" key="4">
    <source>
        <dbReference type="ARBA" id="ARBA00023242"/>
    </source>
</evidence>
<dbReference type="GO" id="GO:0006313">
    <property type="term" value="P:DNA transposition"/>
    <property type="evidence" value="ECO:0007669"/>
    <property type="project" value="InterPro"/>
</dbReference>
<dbReference type="GO" id="GO:0004803">
    <property type="term" value="F:transposase activity"/>
    <property type="evidence" value="ECO:0007669"/>
    <property type="project" value="InterPro"/>
</dbReference>
<reference evidence="8" key="1">
    <citation type="submission" date="2020-01" db="EMBL/GenBank/DDBJ databases">
        <authorList>
            <person name="Mishra B."/>
        </authorList>
    </citation>
    <scope>NUCLEOTIDE SEQUENCE [LARGE SCALE GENOMIC DNA]</scope>
</reference>
<dbReference type="InterPro" id="IPR036638">
    <property type="entry name" value="HLH_DNA-bd_sf"/>
</dbReference>
<evidence type="ECO:0000259" key="7">
    <source>
        <dbReference type="PROSITE" id="PS50888"/>
    </source>
</evidence>
<dbReference type="AlphaFoldDB" id="A0A6D2HWX6"/>
<gene>
    <name evidence="8" type="ORF">MERR_LOCUS7978</name>
</gene>
<feature type="coiled-coil region" evidence="5">
    <location>
        <begin position="55"/>
        <end position="82"/>
    </location>
</feature>
<evidence type="ECO:0000256" key="6">
    <source>
        <dbReference type="SAM" id="MobiDB-lite"/>
    </source>
</evidence>
<feature type="region of interest" description="Disordered" evidence="6">
    <location>
        <begin position="1"/>
        <end position="25"/>
    </location>
</feature>
<dbReference type="SUPFAM" id="SSF47459">
    <property type="entry name" value="HLH, helix-loop-helix DNA-binding domain"/>
    <property type="match status" value="1"/>
</dbReference>
<dbReference type="InterPro" id="IPR011598">
    <property type="entry name" value="bHLH_dom"/>
</dbReference>
<feature type="domain" description="BHLH" evidence="7">
    <location>
        <begin position="16"/>
        <end position="65"/>
    </location>
</feature>
<keyword evidence="9" id="KW-1185">Reference proteome</keyword>